<dbReference type="RefSeq" id="WP_092979761.1">
    <property type="nucleotide sequence ID" value="NZ_FOYQ01000001.1"/>
</dbReference>
<dbReference type="Proteomes" id="UP000199534">
    <property type="component" value="Unassembled WGS sequence"/>
</dbReference>
<feature type="signal peptide" evidence="1">
    <location>
        <begin position="1"/>
        <end position="22"/>
    </location>
</feature>
<dbReference type="OrthoDB" id="9765926at2"/>
<dbReference type="InterPro" id="IPR013783">
    <property type="entry name" value="Ig-like_fold"/>
</dbReference>
<protein>
    <submittedName>
        <fullName evidence="3">Gliding motility-associated C-terminal domain-containing protein</fullName>
    </submittedName>
</protein>
<gene>
    <name evidence="3" type="ORF">SAMN04490243_0058</name>
</gene>
<keyword evidence="4" id="KW-1185">Reference proteome</keyword>
<evidence type="ECO:0000256" key="1">
    <source>
        <dbReference type="SAM" id="SignalP"/>
    </source>
</evidence>
<dbReference type="Pfam" id="PF18911">
    <property type="entry name" value="PKD_4"/>
    <property type="match status" value="1"/>
</dbReference>
<feature type="chain" id="PRO_5011682323" evidence="1">
    <location>
        <begin position="23"/>
        <end position="887"/>
    </location>
</feature>
<organism evidence="3 4">
    <name type="scientific">Robiginitalea myxolifaciens</name>
    <dbReference type="NCBI Taxonomy" id="400055"/>
    <lineage>
        <taxon>Bacteria</taxon>
        <taxon>Pseudomonadati</taxon>
        <taxon>Bacteroidota</taxon>
        <taxon>Flavobacteriia</taxon>
        <taxon>Flavobacteriales</taxon>
        <taxon>Flavobacteriaceae</taxon>
        <taxon>Robiginitalea</taxon>
    </lineage>
</organism>
<name>A0A1I6FMR2_9FLAO</name>
<dbReference type="SUPFAM" id="SSF82171">
    <property type="entry name" value="DPP6 N-terminal domain-like"/>
    <property type="match status" value="1"/>
</dbReference>
<dbReference type="NCBIfam" id="TIGR04131">
    <property type="entry name" value="Bac_Flav_CTERM"/>
    <property type="match status" value="1"/>
</dbReference>
<dbReference type="PROSITE" id="PS50093">
    <property type="entry name" value="PKD"/>
    <property type="match status" value="1"/>
</dbReference>
<dbReference type="InterPro" id="IPR035986">
    <property type="entry name" value="PKD_dom_sf"/>
</dbReference>
<proteinExistence type="predicted"/>
<dbReference type="Gene3D" id="2.60.40.10">
    <property type="entry name" value="Immunoglobulins"/>
    <property type="match status" value="1"/>
</dbReference>
<sequence>MKRISGLLSVVFLFSVVSRVQAQLEAAIWYFGDEAGLDFRAGDPQLLFNGLVSTAEGCDSYSDEAGNLLFYTDGLTIWNRFNEVMTNGTNLASSPSGAQAAMVVPLPGTEDIYYIFTPDDALAYDNGLQGAGPLGFNYSVIDMSLSGGRGAVVQKNITLLDRASENVSAIWNFVPDFYWVVTHRVDRFYAWKLTAAGLDPNPVVSIVGPSISNPDNFRGCAKISPNGEKLAIAHAVRNPRFESHLYLYDFNADTGVVSNAVALGDERVYYGVEFSPDSSKLYATGGILEATASGLQGGQNTVDITQWDLGASYIEDSEYLVHRYDRKVPGVVSGSIQLAVNRRIYHSYPGGSLSVIRRPNVAGVDCDFREFHVDLGGRLATYGLPPYMQSYFDTEVIIEQFCYGQPTEFRLENANGIQTINWNFGDPASGGANTTTQLEPNHTFTAPGVFEVAYTVNYVNGSQRDFVEFVDIVDVPQPPASVVLTQCDVDGVDDGITLFDLSDAIPLLDGGDPDVTAFFFESFADALANENQITSRGYTNSTPDQVIFARVFDNPECFVIVSVVLSTNFMDTLEIEPLILCEVTEEDGLVSVRREGLEAHVRAQVEEDGALALFETQEDALLRRLPLFKFQVVYLPDAPRETWFRIDEAGSCGQIGKVEVIFVEPPVFDGIEEVEICGESAILEASDVFEEYLWEDGSTERLREVTEPGVYSVEMQLLECTGFQQFRVVEAQGFTIDEVVIDDFKANNTINVLTSGRDEDLEYSLDGGRTFQGNAFFNGIIPGVYELVVRGPCSEDSQEVVVSGLPTFFTPNGDAHNEVWQMEYAEYFESYSLTIFDRYGNLVQVLNPSNPSWDGNRSGNPMPPADYWYHLRFADGREFRGHFTLKR</sequence>
<evidence type="ECO:0000313" key="4">
    <source>
        <dbReference type="Proteomes" id="UP000199534"/>
    </source>
</evidence>
<dbReference type="InterPro" id="IPR000601">
    <property type="entry name" value="PKD_dom"/>
</dbReference>
<dbReference type="InterPro" id="IPR026341">
    <property type="entry name" value="T9SS_type_B"/>
</dbReference>
<dbReference type="SUPFAM" id="SSF49299">
    <property type="entry name" value="PKD domain"/>
    <property type="match status" value="1"/>
</dbReference>
<dbReference type="Pfam" id="PF13585">
    <property type="entry name" value="CHU_C"/>
    <property type="match status" value="1"/>
</dbReference>
<dbReference type="STRING" id="400055.SAMN04490243_0058"/>
<dbReference type="EMBL" id="FOYQ01000001">
    <property type="protein sequence ID" value="SFR31231.1"/>
    <property type="molecule type" value="Genomic_DNA"/>
</dbReference>
<feature type="domain" description="PKD" evidence="2">
    <location>
        <begin position="419"/>
        <end position="457"/>
    </location>
</feature>
<accession>A0A1I6FMR2</accession>
<evidence type="ECO:0000313" key="3">
    <source>
        <dbReference type="EMBL" id="SFR31231.1"/>
    </source>
</evidence>
<dbReference type="AlphaFoldDB" id="A0A1I6FMR2"/>
<dbReference type="CDD" id="cd00146">
    <property type="entry name" value="PKD"/>
    <property type="match status" value="1"/>
</dbReference>
<keyword evidence="1" id="KW-0732">Signal</keyword>
<reference evidence="3 4" key="1">
    <citation type="submission" date="2016-10" db="EMBL/GenBank/DDBJ databases">
        <authorList>
            <person name="de Groot N.N."/>
        </authorList>
    </citation>
    <scope>NUCLEOTIDE SEQUENCE [LARGE SCALE GENOMIC DNA]</scope>
    <source>
        <strain evidence="3 4">DSM 21019</strain>
    </source>
</reference>
<evidence type="ECO:0000259" key="2">
    <source>
        <dbReference type="PROSITE" id="PS50093"/>
    </source>
</evidence>